<accession>A0AAV1UE58</accession>
<sequence>MESGKVEGVAFDVDPPSSISDSWEKLVSHDNENNALAGKSFKGALNAPNIDVGKRGELMP</sequence>
<dbReference type="EMBL" id="CAKLBY020000187">
    <property type="protein sequence ID" value="CAK7931928.1"/>
    <property type="molecule type" value="Genomic_DNA"/>
</dbReference>
<reference evidence="1" key="1">
    <citation type="submission" date="2024-01" db="EMBL/GenBank/DDBJ databases">
        <authorList>
            <person name="Webb A."/>
        </authorList>
    </citation>
    <scope>NUCLEOTIDE SEQUENCE</scope>
    <source>
        <strain evidence="1">Pm1</strain>
    </source>
</reference>
<name>A0AAV1UE58_9STRA</name>
<gene>
    <name evidence="1" type="ORF">PM001_LOCUS17078</name>
</gene>
<evidence type="ECO:0008006" key="3">
    <source>
        <dbReference type="Google" id="ProtNLM"/>
    </source>
</evidence>
<evidence type="ECO:0000313" key="1">
    <source>
        <dbReference type="EMBL" id="CAK7931928.1"/>
    </source>
</evidence>
<dbReference type="AlphaFoldDB" id="A0AAV1UE58"/>
<proteinExistence type="predicted"/>
<evidence type="ECO:0000313" key="2">
    <source>
        <dbReference type="Proteomes" id="UP001162060"/>
    </source>
</evidence>
<protein>
    <recommendedName>
        <fullName evidence="3">Beta-tubulin</fullName>
    </recommendedName>
</protein>
<comment type="caution">
    <text evidence="1">The sequence shown here is derived from an EMBL/GenBank/DDBJ whole genome shotgun (WGS) entry which is preliminary data.</text>
</comment>
<dbReference type="Proteomes" id="UP001162060">
    <property type="component" value="Unassembled WGS sequence"/>
</dbReference>
<organism evidence="1 2">
    <name type="scientific">Peronospora matthiolae</name>
    <dbReference type="NCBI Taxonomy" id="2874970"/>
    <lineage>
        <taxon>Eukaryota</taxon>
        <taxon>Sar</taxon>
        <taxon>Stramenopiles</taxon>
        <taxon>Oomycota</taxon>
        <taxon>Peronosporomycetes</taxon>
        <taxon>Peronosporales</taxon>
        <taxon>Peronosporaceae</taxon>
        <taxon>Peronospora</taxon>
    </lineage>
</organism>